<proteinExistence type="predicted"/>
<reference evidence="2" key="1">
    <citation type="submission" date="2023-05" db="EMBL/GenBank/DDBJ databases">
        <title>Nepenthes gracilis genome sequencing.</title>
        <authorList>
            <person name="Fukushima K."/>
        </authorList>
    </citation>
    <scope>NUCLEOTIDE SEQUENCE</scope>
    <source>
        <strain evidence="2">SING2019-196</strain>
    </source>
</reference>
<keyword evidence="1" id="KW-0472">Membrane</keyword>
<evidence type="ECO:0000313" key="2">
    <source>
        <dbReference type="EMBL" id="GMH24883.1"/>
    </source>
</evidence>
<evidence type="ECO:0000313" key="3">
    <source>
        <dbReference type="Proteomes" id="UP001279734"/>
    </source>
</evidence>
<protein>
    <submittedName>
        <fullName evidence="2">Uncharacterized protein</fullName>
    </submittedName>
</protein>
<dbReference type="AlphaFoldDB" id="A0AAD3Y0U3"/>
<keyword evidence="1" id="KW-1133">Transmembrane helix</keyword>
<dbReference type="Proteomes" id="UP001279734">
    <property type="component" value="Unassembled WGS sequence"/>
</dbReference>
<keyword evidence="3" id="KW-1185">Reference proteome</keyword>
<keyword evidence="1" id="KW-0812">Transmembrane</keyword>
<sequence length="134" mass="15091">MPVWTSTNGCMTMCMDFNKWLHDYVRSEHHQWACFNNTTKILGNARSCFCKLSMSSRLAICMLVMLRPKNLSSTKAKEMRTQKKVIICLTESLGSLEMVMACSLLGWGFGLLLSTVLLVLFMEIDLLCLALLGA</sequence>
<feature type="transmembrane region" description="Helical" evidence="1">
    <location>
        <begin position="85"/>
        <end position="106"/>
    </location>
</feature>
<feature type="transmembrane region" description="Helical" evidence="1">
    <location>
        <begin position="112"/>
        <end position="132"/>
    </location>
</feature>
<organism evidence="2 3">
    <name type="scientific">Nepenthes gracilis</name>
    <name type="common">Slender pitcher plant</name>
    <dbReference type="NCBI Taxonomy" id="150966"/>
    <lineage>
        <taxon>Eukaryota</taxon>
        <taxon>Viridiplantae</taxon>
        <taxon>Streptophyta</taxon>
        <taxon>Embryophyta</taxon>
        <taxon>Tracheophyta</taxon>
        <taxon>Spermatophyta</taxon>
        <taxon>Magnoliopsida</taxon>
        <taxon>eudicotyledons</taxon>
        <taxon>Gunneridae</taxon>
        <taxon>Pentapetalae</taxon>
        <taxon>Caryophyllales</taxon>
        <taxon>Nepenthaceae</taxon>
        <taxon>Nepenthes</taxon>
    </lineage>
</organism>
<gene>
    <name evidence="2" type="ORF">Nepgr_026726</name>
</gene>
<accession>A0AAD3Y0U3</accession>
<name>A0AAD3Y0U3_NEPGR</name>
<evidence type="ECO:0000256" key="1">
    <source>
        <dbReference type="SAM" id="Phobius"/>
    </source>
</evidence>
<comment type="caution">
    <text evidence="2">The sequence shown here is derived from an EMBL/GenBank/DDBJ whole genome shotgun (WGS) entry which is preliminary data.</text>
</comment>
<dbReference type="EMBL" id="BSYO01000028">
    <property type="protein sequence ID" value="GMH24883.1"/>
    <property type="molecule type" value="Genomic_DNA"/>
</dbReference>